<dbReference type="PANTHER" id="PTHR48081:SF6">
    <property type="entry name" value="PEPTIDASE S9 PROLYL OLIGOPEPTIDASE CATALYTIC DOMAIN-CONTAINING PROTEIN"/>
    <property type="match status" value="1"/>
</dbReference>
<dbReference type="RefSeq" id="WP_133551375.1">
    <property type="nucleotide sequence ID" value="NZ_SNWM01000001.1"/>
</dbReference>
<dbReference type="OrthoDB" id="9794725at2"/>
<dbReference type="InterPro" id="IPR029058">
    <property type="entry name" value="AB_hydrolase_fold"/>
</dbReference>
<accession>A0A4R6INN7</accession>
<dbReference type="Gene3D" id="3.40.50.1820">
    <property type="entry name" value="alpha/beta hydrolase"/>
    <property type="match status" value="1"/>
</dbReference>
<dbReference type="Pfam" id="PF20434">
    <property type="entry name" value="BD-FAE"/>
    <property type="match status" value="1"/>
</dbReference>
<evidence type="ECO:0000313" key="5">
    <source>
        <dbReference type="Proteomes" id="UP000295499"/>
    </source>
</evidence>
<keyword evidence="5" id="KW-1185">Reference proteome</keyword>
<dbReference type="AlphaFoldDB" id="A0A4R6INN7"/>
<evidence type="ECO:0000256" key="2">
    <source>
        <dbReference type="SAM" id="SignalP"/>
    </source>
</evidence>
<evidence type="ECO:0000313" key="4">
    <source>
        <dbReference type="EMBL" id="TDO23833.1"/>
    </source>
</evidence>
<dbReference type="PANTHER" id="PTHR48081">
    <property type="entry name" value="AB HYDROLASE SUPERFAMILY PROTEIN C4A8.06C"/>
    <property type="match status" value="1"/>
</dbReference>
<dbReference type="SUPFAM" id="SSF53474">
    <property type="entry name" value="alpha/beta-Hydrolases"/>
    <property type="match status" value="1"/>
</dbReference>
<organism evidence="4 5">
    <name type="scientific">Pedobacter duraquae</name>
    <dbReference type="NCBI Taxonomy" id="425511"/>
    <lineage>
        <taxon>Bacteria</taxon>
        <taxon>Pseudomonadati</taxon>
        <taxon>Bacteroidota</taxon>
        <taxon>Sphingobacteriia</taxon>
        <taxon>Sphingobacteriales</taxon>
        <taxon>Sphingobacteriaceae</taxon>
        <taxon>Pedobacter</taxon>
    </lineage>
</organism>
<keyword evidence="2" id="KW-0732">Signal</keyword>
<dbReference type="InterPro" id="IPR050300">
    <property type="entry name" value="GDXG_lipolytic_enzyme"/>
</dbReference>
<feature type="domain" description="BD-FAE-like" evidence="3">
    <location>
        <begin position="61"/>
        <end position="260"/>
    </location>
</feature>
<protein>
    <submittedName>
        <fullName evidence="4">Acetyl esterase/lipase</fullName>
    </submittedName>
</protein>
<name>A0A4R6INN7_9SPHI</name>
<dbReference type="EMBL" id="SNWM01000001">
    <property type="protein sequence ID" value="TDO23833.1"/>
    <property type="molecule type" value="Genomic_DNA"/>
</dbReference>
<gene>
    <name evidence="4" type="ORF">CLV32_0118</name>
</gene>
<dbReference type="Proteomes" id="UP000295499">
    <property type="component" value="Unassembled WGS sequence"/>
</dbReference>
<dbReference type="InterPro" id="IPR049492">
    <property type="entry name" value="BD-FAE-like_dom"/>
</dbReference>
<evidence type="ECO:0000259" key="3">
    <source>
        <dbReference type="Pfam" id="PF20434"/>
    </source>
</evidence>
<feature type="signal peptide" evidence="2">
    <location>
        <begin position="1"/>
        <end position="20"/>
    </location>
</feature>
<dbReference type="GO" id="GO:0016787">
    <property type="term" value="F:hydrolase activity"/>
    <property type="evidence" value="ECO:0007669"/>
    <property type="project" value="UniProtKB-KW"/>
</dbReference>
<proteinExistence type="predicted"/>
<evidence type="ECO:0000256" key="1">
    <source>
        <dbReference type="ARBA" id="ARBA00022801"/>
    </source>
</evidence>
<feature type="chain" id="PRO_5020265507" evidence="2">
    <location>
        <begin position="21"/>
        <end position="308"/>
    </location>
</feature>
<comment type="caution">
    <text evidence="4">The sequence shown here is derived from an EMBL/GenBank/DDBJ whole genome shotgun (WGS) entry which is preliminary data.</text>
</comment>
<reference evidence="4 5" key="1">
    <citation type="submission" date="2019-03" db="EMBL/GenBank/DDBJ databases">
        <title>Genomic Encyclopedia of Archaeal and Bacterial Type Strains, Phase II (KMG-II): from individual species to whole genera.</title>
        <authorList>
            <person name="Goeker M."/>
        </authorList>
    </citation>
    <scope>NUCLEOTIDE SEQUENCE [LARGE SCALE GENOMIC DNA]</scope>
    <source>
        <strain evidence="4 5">DSM 19034</strain>
    </source>
</reference>
<sequence>MSVKKYMVIMGVCLSLNASAQQEFNLYTGKIPNSNGCAIKEEWSEPAQGRGTVKKVTVPTLKVFIPEGNGKKRPAVIICPGGGYQNLSIFDGGYETAKELNKAGIVAFVLKYRLSDSLCNTNNGIVALQDAQQAMYTIRKDAEKWNVDPDKIGYVGFSAGGHLTLMAATHYMDSQINNAGISLRPDFTVVAYPVISFTDSLTSAKSKTKSNLLGEQVSKAQIKWYSPELNVNSKTPPCFLIHASDDETALVENSLVYYQALHRNHVAASMKIYQKGGHGFANYNKMENDHWIPQAISWLGLNNFLVKN</sequence>
<keyword evidence="1" id="KW-0378">Hydrolase</keyword>